<gene>
    <name evidence="1" type="ORF">H9K75_06270</name>
</gene>
<organism evidence="1 2">
    <name type="scientific">Diaphorobacter aerolatus</name>
    <dbReference type="NCBI Taxonomy" id="1288495"/>
    <lineage>
        <taxon>Bacteria</taxon>
        <taxon>Pseudomonadati</taxon>
        <taxon>Pseudomonadota</taxon>
        <taxon>Betaproteobacteria</taxon>
        <taxon>Burkholderiales</taxon>
        <taxon>Comamonadaceae</taxon>
        <taxon>Diaphorobacter</taxon>
    </lineage>
</organism>
<dbReference type="Proteomes" id="UP000516028">
    <property type="component" value="Chromosome"/>
</dbReference>
<dbReference type="RefSeq" id="WP_187725117.1">
    <property type="nucleotide sequence ID" value="NZ_CP060783.1"/>
</dbReference>
<keyword evidence="2" id="KW-1185">Reference proteome</keyword>
<evidence type="ECO:0000313" key="2">
    <source>
        <dbReference type="Proteomes" id="UP000516028"/>
    </source>
</evidence>
<evidence type="ECO:0000313" key="1">
    <source>
        <dbReference type="EMBL" id="QNP49576.1"/>
    </source>
</evidence>
<name>A0A7H0GMR0_9BURK</name>
<sequence length="175" mass="18938">MNPNVMYFFRYRFMMDPQADASRFSLMFGDLQADDALKGVYLNGKLVRTTAVPANPEEKLTDSRLFASGGAQFKPGENEMIFAVLNIGDITKPPLYVDAHGHQPSMVALHLAAPIGGQCAPQPTISTPVIPAGVLTATTPMAYSGSLTNWGHSTVAQIRTLNTATNIIYGPFYAR</sequence>
<dbReference type="KEGG" id="daer:H9K75_06270"/>
<proteinExistence type="predicted"/>
<accession>A0A7H0GMR0</accession>
<reference evidence="1 2" key="1">
    <citation type="submission" date="2020-08" db="EMBL/GenBank/DDBJ databases">
        <title>Genome sequence of Diaphorobacter aerolatus KACC 16536T.</title>
        <authorList>
            <person name="Hyun D.-W."/>
            <person name="Bae J.-W."/>
        </authorList>
    </citation>
    <scope>NUCLEOTIDE SEQUENCE [LARGE SCALE GENOMIC DNA]</scope>
    <source>
        <strain evidence="1 2">KACC 16536</strain>
    </source>
</reference>
<protein>
    <submittedName>
        <fullName evidence="1">Uncharacterized protein</fullName>
    </submittedName>
</protein>
<dbReference type="AlphaFoldDB" id="A0A7H0GMR0"/>
<dbReference type="EMBL" id="CP060783">
    <property type="protein sequence ID" value="QNP49576.1"/>
    <property type="molecule type" value="Genomic_DNA"/>
</dbReference>